<dbReference type="Gene3D" id="1.10.10.60">
    <property type="entry name" value="Homeodomain-like"/>
    <property type="match status" value="1"/>
</dbReference>
<evidence type="ECO:0000256" key="1">
    <source>
        <dbReference type="ARBA" id="ARBA00004123"/>
    </source>
</evidence>
<dbReference type="GO" id="GO:0005634">
    <property type="term" value="C:nucleus"/>
    <property type="evidence" value="ECO:0007669"/>
    <property type="project" value="UniProtKB-SubCell"/>
</dbReference>
<accession>A0A9P0JZX3</accession>
<evidence type="ECO:0008006" key="4">
    <source>
        <dbReference type="Google" id="ProtNLM"/>
    </source>
</evidence>
<comment type="subcellular location">
    <subcellularLocation>
        <location evidence="1">Nucleus</location>
    </subcellularLocation>
</comment>
<protein>
    <recommendedName>
        <fullName evidence="4">HTH psq-type domain-containing protein</fullName>
    </recommendedName>
</protein>
<name>A0A9P0JZX3_ACAOB</name>
<sequence length="66" mass="7541">MGRYKRVIGSKNYSNYTTEQLEEALRLIRSGVMSQRQYSTRSKILRATLQNKLKGVHNRPAGGQTV</sequence>
<dbReference type="OrthoDB" id="6742042at2759"/>
<gene>
    <name evidence="2" type="ORF">ACAOBT_LOCUS5865</name>
</gene>
<dbReference type="SUPFAM" id="SSF46689">
    <property type="entry name" value="Homeodomain-like"/>
    <property type="match status" value="1"/>
</dbReference>
<dbReference type="InterPro" id="IPR009057">
    <property type="entry name" value="Homeodomain-like_sf"/>
</dbReference>
<organism evidence="2 3">
    <name type="scientific">Acanthoscelides obtectus</name>
    <name type="common">Bean weevil</name>
    <name type="synonym">Bruchus obtectus</name>
    <dbReference type="NCBI Taxonomy" id="200917"/>
    <lineage>
        <taxon>Eukaryota</taxon>
        <taxon>Metazoa</taxon>
        <taxon>Ecdysozoa</taxon>
        <taxon>Arthropoda</taxon>
        <taxon>Hexapoda</taxon>
        <taxon>Insecta</taxon>
        <taxon>Pterygota</taxon>
        <taxon>Neoptera</taxon>
        <taxon>Endopterygota</taxon>
        <taxon>Coleoptera</taxon>
        <taxon>Polyphaga</taxon>
        <taxon>Cucujiformia</taxon>
        <taxon>Chrysomeloidea</taxon>
        <taxon>Chrysomelidae</taxon>
        <taxon>Bruchinae</taxon>
        <taxon>Bruchini</taxon>
        <taxon>Acanthoscelides</taxon>
    </lineage>
</organism>
<keyword evidence="3" id="KW-1185">Reference proteome</keyword>
<comment type="caution">
    <text evidence="2">The sequence shown here is derived from an EMBL/GenBank/DDBJ whole genome shotgun (WGS) entry which is preliminary data.</text>
</comment>
<dbReference type="EMBL" id="CAKOFQ010006716">
    <property type="protein sequence ID" value="CAH1964556.1"/>
    <property type="molecule type" value="Genomic_DNA"/>
</dbReference>
<evidence type="ECO:0000313" key="3">
    <source>
        <dbReference type="Proteomes" id="UP001152888"/>
    </source>
</evidence>
<proteinExistence type="predicted"/>
<dbReference type="Proteomes" id="UP001152888">
    <property type="component" value="Unassembled WGS sequence"/>
</dbReference>
<reference evidence="2" key="1">
    <citation type="submission" date="2022-03" db="EMBL/GenBank/DDBJ databases">
        <authorList>
            <person name="Sayadi A."/>
        </authorList>
    </citation>
    <scope>NUCLEOTIDE SEQUENCE</scope>
</reference>
<dbReference type="AlphaFoldDB" id="A0A9P0JZX3"/>
<evidence type="ECO:0000313" key="2">
    <source>
        <dbReference type="EMBL" id="CAH1964556.1"/>
    </source>
</evidence>